<organism evidence="1 2">
    <name type="scientific">Quercus suber</name>
    <name type="common">Cork oak</name>
    <dbReference type="NCBI Taxonomy" id="58331"/>
    <lineage>
        <taxon>Eukaryota</taxon>
        <taxon>Viridiplantae</taxon>
        <taxon>Streptophyta</taxon>
        <taxon>Embryophyta</taxon>
        <taxon>Tracheophyta</taxon>
        <taxon>Spermatophyta</taxon>
        <taxon>Magnoliopsida</taxon>
        <taxon>eudicotyledons</taxon>
        <taxon>Gunneridae</taxon>
        <taxon>Pentapetalae</taxon>
        <taxon>rosids</taxon>
        <taxon>fabids</taxon>
        <taxon>Fagales</taxon>
        <taxon>Fagaceae</taxon>
        <taxon>Quercus</taxon>
    </lineage>
</organism>
<dbReference type="Proteomes" id="UP000237347">
    <property type="component" value="Unassembled WGS sequence"/>
</dbReference>
<name>A0AAW0KWL2_QUESU</name>
<reference evidence="1 2" key="1">
    <citation type="journal article" date="2018" name="Sci. Data">
        <title>The draft genome sequence of cork oak.</title>
        <authorList>
            <person name="Ramos A.M."/>
            <person name="Usie A."/>
            <person name="Barbosa P."/>
            <person name="Barros P.M."/>
            <person name="Capote T."/>
            <person name="Chaves I."/>
            <person name="Simoes F."/>
            <person name="Abreu I."/>
            <person name="Carrasquinho I."/>
            <person name="Faro C."/>
            <person name="Guimaraes J.B."/>
            <person name="Mendonca D."/>
            <person name="Nobrega F."/>
            <person name="Rodrigues L."/>
            <person name="Saibo N.J.M."/>
            <person name="Varela M.C."/>
            <person name="Egas C."/>
            <person name="Matos J."/>
            <person name="Miguel C.M."/>
            <person name="Oliveira M.M."/>
            <person name="Ricardo C.P."/>
            <person name="Goncalves S."/>
        </authorList>
    </citation>
    <scope>NUCLEOTIDE SEQUENCE [LARGE SCALE GENOMIC DNA]</scope>
    <source>
        <strain evidence="2">cv. HL8</strain>
    </source>
</reference>
<evidence type="ECO:0000313" key="2">
    <source>
        <dbReference type="Proteomes" id="UP000237347"/>
    </source>
</evidence>
<comment type="caution">
    <text evidence="1">The sequence shown here is derived from an EMBL/GenBank/DDBJ whole genome shotgun (WGS) entry which is preliminary data.</text>
</comment>
<proteinExistence type="predicted"/>
<keyword evidence="2" id="KW-1185">Reference proteome</keyword>
<gene>
    <name evidence="1" type="ORF">CFP56_011692</name>
</gene>
<protein>
    <submittedName>
        <fullName evidence="1">Uncharacterized protein</fullName>
    </submittedName>
</protein>
<dbReference type="AlphaFoldDB" id="A0AAW0KWL2"/>
<dbReference type="EMBL" id="PKMF04000193">
    <property type="protein sequence ID" value="KAK7843978.1"/>
    <property type="molecule type" value="Genomic_DNA"/>
</dbReference>
<evidence type="ECO:0000313" key="1">
    <source>
        <dbReference type="EMBL" id="KAK7843978.1"/>
    </source>
</evidence>
<sequence>MYIPVDDVLQPIDPKQMIKGCECKVSPHFPENYKTCVNFYRLLEKMARDGSIFQTLREIQDGIKAGNDWMIDGKNLIGMNLINDHDANQRINVSRNRKLLLQQPLVTPL</sequence>
<accession>A0AAW0KWL2</accession>